<feature type="domain" description="Cyclin-like" evidence="4">
    <location>
        <begin position="101"/>
        <end position="200"/>
    </location>
</feature>
<organism evidence="5 6">
    <name type="scientific">Malassezia sympodialis (strain ATCC 42132)</name>
    <name type="common">Atopic eczema-associated yeast</name>
    <dbReference type="NCBI Taxonomy" id="1230383"/>
    <lineage>
        <taxon>Eukaryota</taxon>
        <taxon>Fungi</taxon>
        <taxon>Dikarya</taxon>
        <taxon>Basidiomycota</taxon>
        <taxon>Ustilaginomycotina</taxon>
        <taxon>Malasseziomycetes</taxon>
        <taxon>Malasseziales</taxon>
        <taxon>Malasseziaceae</taxon>
        <taxon>Malassezia</taxon>
    </lineage>
</organism>
<keyword evidence="5" id="KW-0808">Transferase</keyword>
<feature type="region of interest" description="Disordered" evidence="3">
    <location>
        <begin position="1"/>
        <end position="35"/>
    </location>
</feature>
<protein>
    <submittedName>
        <fullName evidence="5">Similar to S.cerevisiae protein CCL1 (Cyclin associated with protein kinase Kin28p)</fullName>
    </submittedName>
</protein>
<comment type="similarity">
    <text evidence="2">Belongs to the cyclin family.</text>
</comment>
<evidence type="ECO:0000259" key="4">
    <source>
        <dbReference type="SMART" id="SM00385"/>
    </source>
</evidence>
<keyword evidence="6" id="KW-1185">Reference proteome</keyword>
<evidence type="ECO:0000256" key="2">
    <source>
        <dbReference type="RuleBase" id="RU000383"/>
    </source>
</evidence>
<gene>
    <name evidence="5" type="ORF">MSYG_0961</name>
</gene>
<keyword evidence="1 2" id="KW-0195">Cyclin</keyword>
<evidence type="ECO:0000313" key="5">
    <source>
        <dbReference type="EMBL" id="SHO76623.1"/>
    </source>
</evidence>
<accession>A0A1M8A2F8</accession>
<dbReference type="Proteomes" id="UP000186303">
    <property type="component" value="Chromosome 2"/>
</dbReference>
<dbReference type="InterPro" id="IPR031658">
    <property type="entry name" value="Cyclin_C_2"/>
</dbReference>
<dbReference type="GO" id="GO:0016301">
    <property type="term" value="F:kinase activity"/>
    <property type="evidence" value="ECO:0007669"/>
    <property type="project" value="UniProtKB-KW"/>
</dbReference>
<evidence type="ECO:0000313" key="6">
    <source>
        <dbReference type="Proteomes" id="UP000186303"/>
    </source>
</evidence>
<dbReference type="AlphaFoldDB" id="A0A1M8A2F8"/>
<dbReference type="Gene3D" id="1.10.472.10">
    <property type="entry name" value="Cyclin-like"/>
    <property type="match status" value="2"/>
</dbReference>
<dbReference type="STRING" id="1230383.A0A1M8A2F8"/>
<name>A0A1M8A2F8_MALS4</name>
<evidence type="ECO:0000256" key="1">
    <source>
        <dbReference type="ARBA" id="ARBA00023127"/>
    </source>
</evidence>
<feature type="region of interest" description="Disordered" evidence="3">
    <location>
        <begin position="399"/>
        <end position="426"/>
    </location>
</feature>
<dbReference type="InterPro" id="IPR036915">
    <property type="entry name" value="Cyclin-like_sf"/>
</dbReference>
<dbReference type="InterPro" id="IPR013763">
    <property type="entry name" value="Cyclin-like_dom"/>
</dbReference>
<dbReference type="OrthoDB" id="340962at2759"/>
<dbReference type="InterPro" id="IPR006671">
    <property type="entry name" value="Cyclin_N"/>
</dbReference>
<dbReference type="Pfam" id="PF00134">
    <property type="entry name" value="Cyclin_N"/>
    <property type="match status" value="1"/>
</dbReference>
<dbReference type="Pfam" id="PF16899">
    <property type="entry name" value="Cyclin_C_2"/>
    <property type="match status" value="1"/>
</dbReference>
<keyword evidence="5" id="KW-0418">Kinase</keyword>
<proteinExistence type="inferred from homology"/>
<dbReference type="GO" id="GO:0016538">
    <property type="term" value="F:cyclin-dependent protein serine/threonine kinase regulator activity"/>
    <property type="evidence" value="ECO:0007669"/>
    <property type="project" value="InterPro"/>
</dbReference>
<dbReference type="CDD" id="cd20524">
    <property type="entry name" value="CYCLIN_CCNH_rpt1"/>
    <property type="match status" value="1"/>
</dbReference>
<dbReference type="CDD" id="cd20525">
    <property type="entry name" value="CYCLIN_CCNH_rpt2"/>
    <property type="match status" value="1"/>
</dbReference>
<evidence type="ECO:0000256" key="3">
    <source>
        <dbReference type="SAM" id="MobiDB-lite"/>
    </source>
</evidence>
<dbReference type="GO" id="GO:0006357">
    <property type="term" value="P:regulation of transcription by RNA polymerase II"/>
    <property type="evidence" value="ECO:0007669"/>
    <property type="project" value="InterPro"/>
</dbReference>
<sequence length="426" mass="47975">MSPRIDDPRAGTVRAVPHPPLDKLSDPLSVEPPETPCPSYLETSQARHWMFSREELNQLRSETYAQATAALREFVKENEPGTTLHLLSKEDELSIIRFYLLRIGRLVKAFGLPSLVEATAMTLMKRFYLRNSCMQFHPKLIMLTSIYLASKAENYPLPLSVFCTQVNKNSAPRDPGQTPSAARGDVTEKIIEDLEFGMVQSLNFELAVHGAHRALYGLILDLQTIEPSLTRDEWLSIASAIQSNLHLSRFSDAEFLYTPSQIALASCWISSTGRDSLSGKALAEKWLSSKEELSTQIHKKNVQNHEHWNAKHKALHPEPQPSADESQTKILDHKASKPSFEAEKVKSILEKASQEVLSVAQHQNGDSEPLRPYVDTEHVKQIDLHLRSNLLIFEKMQKTVNRKRSASDGPENPKRARIDTQASDSE</sequence>
<dbReference type="SUPFAM" id="SSF47954">
    <property type="entry name" value="Cyclin-like"/>
    <property type="match status" value="2"/>
</dbReference>
<dbReference type="PANTHER" id="PTHR10026">
    <property type="entry name" value="CYCLIN"/>
    <property type="match status" value="1"/>
</dbReference>
<dbReference type="EMBL" id="LT671822">
    <property type="protein sequence ID" value="SHO76623.1"/>
    <property type="molecule type" value="Genomic_DNA"/>
</dbReference>
<reference evidence="6" key="1">
    <citation type="journal article" date="2017" name="Nucleic Acids Res.">
        <title>Proteogenomics produces comprehensive and highly accurate protein-coding gene annotation in a complete genome assembly of Malassezia sympodialis.</title>
        <authorList>
            <person name="Zhu Y."/>
            <person name="Engstroem P.G."/>
            <person name="Tellgren-Roth C."/>
            <person name="Baudo C.D."/>
            <person name="Kennell J.C."/>
            <person name="Sun S."/>
            <person name="Billmyre R.B."/>
            <person name="Schroeder M.S."/>
            <person name="Andersson A."/>
            <person name="Holm T."/>
            <person name="Sigurgeirsson B."/>
            <person name="Wu G."/>
            <person name="Sankaranarayanan S.R."/>
            <person name="Siddharthan R."/>
            <person name="Sanyal K."/>
            <person name="Lundeberg J."/>
            <person name="Nystedt B."/>
            <person name="Boekhout T."/>
            <person name="Dawson T.L. Jr."/>
            <person name="Heitman J."/>
            <person name="Scheynius A."/>
            <person name="Lehtioe J."/>
        </authorList>
    </citation>
    <scope>NUCLEOTIDE SEQUENCE [LARGE SCALE GENOMIC DNA]</scope>
    <source>
        <strain evidence="6">ATCC 42132</strain>
    </source>
</reference>
<dbReference type="VEuPathDB" id="FungiDB:MSYG_0961"/>
<dbReference type="SMART" id="SM00385">
    <property type="entry name" value="CYCLIN"/>
    <property type="match status" value="1"/>
</dbReference>
<dbReference type="InterPro" id="IPR043198">
    <property type="entry name" value="Cyclin/Ssn8"/>
</dbReference>